<organism evidence="2 3">
    <name type="scientific">Zasmidium cellare ATCC 36951</name>
    <dbReference type="NCBI Taxonomy" id="1080233"/>
    <lineage>
        <taxon>Eukaryota</taxon>
        <taxon>Fungi</taxon>
        <taxon>Dikarya</taxon>
        <taxon>Ascomycota</taxon>
        <taxon>Pezizomycotina</taxon>
        <taxon>Dothideomycetes</taxon>
        <taxon>Dothideomycetidae</taxon>
        <taxon>Mycosphaerellales</taxon>
        <taxon>Mycosphaerellaceae</taxon>
        <taxon>Zasmidium</taxon>
    </lineage>
</organism>
<dbReference type="Pfam" id="PF21691">
    <property type="entry name" value="LDL"/>
    <property type="match status" value="1"/>
</dbReference>
<proteinExistence type="predicted"/>
<sequence>MQFLALVLPIAAFMASTAYGAECYSQSKRKECLNSNDLYNARQDYCGSFRFQQNGEKDYFGQNGWKEAFTGTNIPNQQLCWDSTDNIIKQCLGHKNGGSYSQNGWNMNINFCA</sequence>
<evidence type="ECO:0000313" key="2">
    <source>
        <dbReference type="EMBL" id="KAF2163628.1"/>
    </source>
</evidence>
<dbReference type="RefSeq" id="XP_033664517.1">
    <property type="nucleotide sequence ID" value="XM_033808017.1"/>
</dbReference>
<dbReference type="GeneID" id="54561289"/>
<dbReference type="OrthoDB" id="3479711at2759"/>
<evidence type="ECO:0008006" key="4">
    <source>
        <dbReference type="Google" id="ProtNLM"/>
    </source>
</evidence>
<feature type="chain" id="PRO_5025593928" description="Cyanovirin-N domain-containing protein" evidence="1">
    <location>
        <begin position="21"/>
        <end position="113"/>
    </location>
</feature>
<name>A0A6A6CBP3_ZASCE</name>
<dbReference type="InterPro" id="IPR048508">
    <property type="entry name" value="LDL"/>
</dbReference>
<feature type="signal peptide" evidence="1">
    <location>
        <begin position="1"/>
        <end position="20"/>
    </location>
</feature>
<dbReference type="Proteomes" id="UP000799537">
    <property type="component" value="Unassembled WGS sequence"/>
</dbReference>
<evidence type="ECO:0000256" key="1">
    <source>
        <dbReference type="SAM" id="SignalP"/>
    </source>
</evidence>
<protein>
    <recommendedName>
        <fullName evidence="4">Cyanovirin-N domain-containing protein</fullName>
    </recommendedName>
</protein>
<reference evidence="2" key="1">
    <citation type="journal article" date="2020" name="Stud. Mycol.">
        <title>101 Dothideomycetes genomes: a test case for predicting lifestyles and emergence of pathogens.</title>
        <authorList>
            <person name="Haridas S."/>
            <person name="Albert R."/>
            <person name="Binder M."/>
            <person name="Bloem J."/>
            <person name="Labutti K."/>
            <person name="Salamov A."/>
            <person name="Andreopoulos B."/>
            <person name="Baker S."/>
            <person name="Barry K."/>
            <person name="Bills G."/>
            <person name="Bluhm B."/>
            <person name="Cannon C."/>
            <person name="Castanera R."/>
            <person name="Culley D."/>
            <person name="Daum C."/>
            <person name="Ezra D."/>
            <person name="Gonzalez J."/>
            <person name="Henrissat B."/>
            <person name="Kuo A."/>
            <person name="Liang C."/>
            <person name="Lipzen A."/>
            <person name="Lutzoni F."/>
            <person name="Magnuson J."/>
            <person name="Mondo S."/>
            <person name="Nolan M."/>
            <person name="Ohm R."/>
            <person name="Pangilinan J."/>
            <person name="Park H.-J."/>
            <person name="Ramirez L."/>
            <person name="Alfaro M."/>
            <person name="Sun H."/>
            <person name="Tritt A."/>
            <person name="Yoshinaga Y."/>
            <person name="Zwiers L.-H."/>
            <person name="Turgeon B."/>
            <person name="Goodwin S."/>
            <person name="Spatafora J."/>
            <person name="Crous P."/>
            <person name="Grigoriev I."/>
        </authorList>
    </citation>
    <scope>NUCLEOTIDE SEQUENCE</scope>
    <source>
        <strain evidence="2">ATCC 36951</strain>
    </source>
</reference>
<gene>
    <name evidence="2" type="ORF">M409DRAFT_26235</name>
</gene>
<keyword evidence="3" id="KW-1185">Reference proteome</keyword>
<dbReference type="EMBL" id="ML993608">
    <property type="protein sequence ID" value="KAF2163628.1"/>
    <property type="molecule type" value="Genomic_DNA"/>
</dbReference>
<evidence type="ECO:0000313" key="3">
    <source>
        <dbReference type="Proteomes" id="UP000799537"/>
    </source>
</evidence>
<accession>A0A6A6CBP3</accession>
<keyword evidence="1" id="KW-0732">Signal</keyword>
<dbReference type="AlphaFoldDB" id="A0A6A6CBP3"/>